<keyword evidence="3" id="KW-1185">Reference proteome</keyword>
<accession>A0ABV9WHC9</accession>
<dbReference type="Pfam" id="PF14028">
    <property type="entry name" value="Lant_dehydr_C"/>
    <property type="match status" value="1"/>
</dbReference>
<organism evidence="2 3">
    <name type="scientific">Dactylosporangium cerinum</name>
    <dbReference type="NCBI Taxonomy" id="1434730"/>
    <lineage>
        <taxon>Bacteria</taxon>
        <taxon>Bacillati</taxon>
        <taxon>Actinomycetota</taxon>
        <taxon>Actinomycetes</taxon>
        <taxon>Micromonosporales</taxon>
        <taxon>Micromonosporaceae</taxon>
        <taxon>Dactylosporangium</taxon>
    </lineage>
</organism>
<proteinExistence type="predicted"/>
<evidence type="ECO:0000313" key="3">
    <source>
        <dbReference type="Proteomes" id="UP001595912"/>
    </source>
</evidence>
<feature type="domain" description="Thiopeptide-type bacteriocin biosynthesis" evidence="1">
    <location>
        <begin position="72"/>
        <end position="321"/>
    </location>
</feature>
<gene>
    <name evidence="2" type="ORF">ACFPIJ_57915</name>
</gene>
<comment type="caution">
    <text evidence="2">The sequence shown here is derived from an EMBL/GenBank/DDBJ whole genome shotgun (WGS) entry which is preliminary data.</text>
</comment>
<dbReference type="InterPro" id="IPR023809">
    <property type="entry name" value="Thiopep_bacteriocin_synth_dom"/>
</dbReference>
<evidence type="ECO:0000313" key="2">
    <source>
        <dbReference type="EMBL" id="MFC5007475.1"/>
    </source>
</evidence>
<dbReference type="RefSeq" id="WP_380128118.1">
    <property type="nucleotide sequence ID" value="NZ_JBHSIU010000126.1"/>
</dbReference>
<sequence length="329" mass="35591">MPADHLTTAHQATPACTPPTTMAAAARALLTGRPLPETAAAFGIATQELTDAADVYHAAGLAALQDHATRTWHQVRVLFTDWHHAEHIAATRLGPMLDRLVEAGAASGWWFLRKHPHWRLRFADPDPAMIERALDDLVAAGIVAGWRAGVYEAETFAFGGPAAMRIVHELFCADSHGTLDYVRHPNPTLGRRELSLVLLGTLLHHAGLDWFETGDVFAKVAQIRPITDIEPDRLAPLTSKTRALIATAHETGAQLFGSDGTVPFAAPWHVAHTAAGQQLRRAADTGNLARGLRTVLSHIVIFHWNRLGLTASTQGVLARAAVEAFLPRS</sequence>
<dbReference type="EMBL" id="JBHSIU010000126">
    <property type="protein sequence ID" value="MFC5007475.1"/>
    <property type="molecule type" value="Genomic_DNA"/>
</dbReference>
<dbReference type="Proteomes" id="UP001595912">
    <property type="component" value="Unassembled WGS sequence"/>
</dbReference>
<protein>
    <submittedName>
        <fullName evidence="2">Thiopeptide-type bacteriocin biosynthesis protein</fullName>
    </submittedName>
</protein>
<reference evidence="3" key="1">
    <citation type="journal article" date="2019" name="Int. J. Syst. Evol. Microbiol.">
        <title>The Global Catalogue of Microorganisms (GCM) 10K type strain sequencing project: providing services to taxonomists for standard genome sequencing and annotation.</title>
        <authorList>
            <consortium name="The Broad Institute Genomics Platform"/>
            <consortium name="The Broad Institute Genome Sequencing Center for Infectious Disease"/>
            <person name="Wu L."/>
            <person name="Ma J."/>
        </authorList>
    </citation>
    <scope>NUCLEOTIDE SEQUENCE [LARGE SCALE GENOMIC DNA]</scope>
    <source>
        <strain evidence="3">CGMCC 4.7152</strain>
    </source>
</reference>
<evidence type="ECO:0000259" key="1">
    <source>
        <dbReference type="Pfam" id="PF14028"/>
    </source>
</evidence>
<name>A0ABV9WHC9_9ACTN</name>
<dbReference type="NCBIfam" id="TIGR03891">
    <property type="entry name" value="thiopep_ocin"/>
    <property type="match status" value="1"/>
</dbReference>